<accession>A0ABY5L6R4</accession>
<keyword evidence="10" id="KW-0408">Iron</keyword>
<evidence type="ECO:0000313" key="15">
    <source>
        <dbReference type="Proteomes" id="UP001058533"/>
    </source>
</evidence>
<evidence type="ECO:0000256" key="1">
    <source>
        <dbReference type="ARBA" id="ARBA00001971"/>
    </source>
</evidence>
<sequence length="115" mass="12207">MLVSILHRATGSGLALVGTVLLVGWLAAAAAGEASYAAFMDWFTLADGRTNIVGYVLGIGLTWSLFQHIANGVRHLFMDAGANFELHRNKASAKATMVVSVLATLALWAYLIMGK</sequence>
<evidence type="ECO:0000256" key="11">
    <source>
        <dbReference type="ARBA" id="ARBA00023136"/>
    </source>
</evidence>
<dbReference type="PIRSF" id="PIRSF000178">
    <property type="entry name" value="SDH_cyt_b560"/>
    <property type="match status" value="1"/>
</dbReference>
<dbReference type="PROSITE" id="PS01001">
    <property type="entry name" value="SDH_CYT_2"/>
    <property type="match status" value="1"/>
</dbReference>
<evidence type="ECO:0000256" key="3">
    <source>
        <dbReference type="ARBA" id="ARBA00004141"/>
    </source>
</evidence>
<dbReference type="NCBIfam" id="TIGR02970">
    <property type="entry name" value="succ_dehyd_cytB"/>
    <property type="match status" value="1"/>
</dbReference>
<dbReference type="SUPFAM" id="SSF81343">
    <property type="entry name" value="Fumarate reductase respiratory complex transmembrane subunits"/>
    <property type="match status" value="1"/>
</dbReference>
<dbReference type="InterPro" id="IPR014314">
    <property type="entry name" value="Succ_DH_cytb556"/>
</dbReference>
<gene>
    <name evidence="14" type="primary">sdhC</name>
    <name evidence="14" type="ORF">NMP03_16040</name>
</gene>
<evidence type="ECO:0000256" key="12">
    <source>
        <dbReference type="ARBA" id="ARBA00025912"/>
    </source>
</evidence>
<comment type="function">
    <text evidence="2">Membrane-anchoring subunit of succinate dehydrogenase (SDH).</text>
</comment>
<dbReference type="Proteomes" id="UP001058533">
    <property type="component" value="Chromosome"/>
</dbReference>
<evidence type="ECO:0000256" key="6">
    <source>
        <dbReference type="ARBA" id="ARBA00022617"/>
    </source>
</evidence>
<dbReference type="RefSeq" id="WP_256506499.1">
    <property type="nucleotide sequence ID" value="NZ_CP101740.1"/>
</dbReference>
<feature type="transmembrane region" description="Helical" evidence="13">
    <location>
        <begin position="91"/>
        <end position="113"/>
    </location>
</feature>
<dbReference type="InterPro" id="IPR018495">
    <property type="entry name" value="Succ_DH_cyt_bsu_CS"/>
</dbReference>
<dbReference type="EMBL" id="CP101740">
    <property type="protein sequence ID" value="UUL82655.1"/>
    <property type="molecule type" value="Genomic_DNA"/>
</dbReference>
<protein>
    <recommendedName>
        <fullName evidence="5">Succinate dehydrogenase cytochrome b556 subunit</fullName>
    </recommendedName>
</protein>
<keyword evidence="11 13" id="KW-0472">Membrane</keyword>
<evidence type="ECO:0000256" key="2">
    <source>
        <dbReference type="ARBA" id="ARBA00004050"/>
    </source>
</evidence>
<evidence type="ECO:0000256" key="13">
    <source>
        <dbReference type="SAM" id="Phobius"/>
    </source>
</evidence>
<keyword evidence="9 13" id="KW-1133">Transmembrane helix</keyword>
<dbReference type="CDD" id="cd03499">
    <property type="entry name" value="SQR_TypeC_SdhC"/>
    <property type="match status" value="1"/>
</dbReference>
<feature type="transmembrane region" description="Helical" evidence="13">
    <location>
        <begin position="12"/>
        <end position="32"/>
    </location>
</feature>
<reference evidence="14" key="1">
    <citation type="submission" date="2022-07" db="EMBL/GenBank/DDBJ databases">
        <title>Sphingomonas sp. nov., a novel bacterium isolated from the north slope of the Mount Everest.</title>
        <authorList>
            <person name="Cui X."/>
            <person name="Liu Y."/>
        </authorList>
    </citation>
    <scope>NUCLEOTIDE SEQUENCE</scope>
    <source>
        <strain evidence="14">S5-59</strain>
    </source>
</reference>
<proteinExistence type="inferred from homology"/>
<dbReference type="InterPro" id="IPR000701">
    <property type="entry name" value="SuccDH_FuR_B_TM-su"/>
</dbReference>
<comment type="subcellular location">
    <subcellularLocation>
        <location evidence="3">Membrane</location>
        <topology evidence="3">Multi-pass membrane protein</topology>
    </subcellularLocation>
</comment>
<evidence type="ECO:0000256" key="10">
    <source>
        <dbReference type="ARBA" id="ARBA00023004"/>
    </source>
</evidence>
<keyword evidence="7 13" id="KW-0812">Transmembrane</keyword>
<evidence type="ECO:0000256" key="8">
    <source>
        <dbReference type="ARBA" id="ARBA00022723"/>
    </source>
</evidence>
<name>A0ABY5L6R4_9SPHN</name>
<keyword evidence="8" id="KW-0479">Metal-binding</keyword>
<organism evidence="14 15">
    <name type="scientific">Sphingomonas qomolangmaensis</name>
    <dbReference type="NCBI Taxonomy" id="2918765"/>
    <lineage>
        <taxon>Bacteria</taxon>
        <taxon>Pseudomonadati</taxon>
        <taxon>Pseudomonadota</taxon>
        <taxon>Alphaproteobacteria</taxon>
        <taxon>Sphingomonadales</taxon>
        <taxon>Sphingomonadaceae</taxon>
        <taxon>Sphingomonas</taxon>
    </lineage>
</organism>
<evidence type="ECO:0000256" key="7">
    <source>
        <dbReference type="ARBA" id="ARBA00022692"/>
    </source>
</evidence>
<keyword evidence="6" id="KW-0349">Heme</keyword>
<comment type="subunit">
    <text evidence="12">Part of an enzyme complex containing four subunits: a flavoprotein, an iron-sulfur protein, plus two membrane-anchoring proteins, SdhC and SdhD. The complex can form homotrimers.</text>
</comment>
<feature type="transmembrane region" description="Helical" evidence="13">
    <location>
        <begin position="52"/>
        <end position="70"/>
    </location>
</feature>
<keyword evidence="15" id="KW-1185">Reference proteome</keyword>
<dbReference type="Pfam" id="PF01127">
    <property type="entry name" value="Sdh_cyt"/>
    <property type="match status" value="1"/>
</dbReference>
<evidence type="ECO:0000256" key="9">
    <source>
        <dbReference type="ARBA" id="ARBA00022989"/>
    </source>
</evidence>
<comment type="cofactor">
    <cofactor evidence="1">
        <name>heme</name>
        <dbReference type="ChEBI" id="CHEBI:30413"/>
    </cofactor>
</comment>
<evidence type="ECO:0000313" key="14">
    <source>
        <dbReference type="EMBL" id="UUL82655.1"/>
    </source>
</evidence>
<dbReference type="InterPro" id="IPR034804">
    <property type="entry name" value="SQR/QFR_C/D"/>
</dbReference>
<dbReference type="PANTHER" id="PTHR10978">
    <property type="entry name" value="SUCCINATE DEHYDROGENASE CYTOCHROME B560 SUBUNIT"/>
    <property type="match status" value="1"/>
</dbReference>
<evidence type="ECO:0000256" key="4">
    <source>
        <dbReference type="ARBA" id="ARBA00007244"/>
    </source>
</evidence>
<dbReference type="Gene3D" id="1.20.1300.10">
    <property type="entry name" value="Fumarate reductase/succinate dehydrogenase, transmembrane subunit"/>
    <property type="match status" value="1"/>
</dbReference>
<comment type="similarity">
    <text evidence="4">Belongs to the cytochrome b560 family.</text>
</comment>
<evidence type="ECO:0000256" key="5">
    <source>
        <dbReference type="ARBA" id="ARBA00020076"/>
    </source>
</evidence>
<dbReference type="PANTHER" id="PTHR10978:SF5">
    <property type="entry name" value="SUCCINATE DEHYDROGENASE CYTOCHROME B560 SUBUNIT, MITOCHONDRIAL"/>
    <property type="match status" value="1"/>
</dbReference>